<dbReference type="AlphaFoldDB" id="A0A3S5AVG7"/>
<dbReference type="EMBL" id="CAAALY010104563">
    <property type="protein sequence ID" value="VEL29590.1"/>
    <property type="molecule type" value="Genomic_DNA"/>
</dbReference>
<evidence type="ECO:0000313" key="1">
    <source>
        <dbReference type="EMBL" id="VEL29590.1"/>
    </source>
</evidence>
<proteinExistence type="predicted"/>
<reference evidence="1" key="1">
    <citation type="submission" date="2018-11" db="EMBL/GenBank/DDBJ databases">
        <authorList>
            <consortium name="Pathogen Informatics"/>
        </authorList>
    </citation>
    <scope>NUCLEOTIDE SEQUENCE</scope>
</reference>
<name>A0A3S5AVG7_9PLAT</name>
<evidence type="ECO:0000313" key="2">
    <source>
        <dbReference type="Proteomes" id="UP000784294"/>
    </source>
</evidence>
<organism evidence="1 2">
    <name type="scientific">Protopolystoma xenopodis</name>
    <dbReference type="NCBI Taxonomy" id="117903"/>
    <lineage>
        <taxon>Eukaryota</taxon>
        <taxon>Metazoa</taxon>
        <taxon>Spiralia</taxon>
        <taxon>Lophotrochozoa</taxon>
        <taxon>Platyhelminthes</taxon>
        <taxon>Monogenea</taxon>
        <taxon>Polyopisthocotylea</taxon>
        <taxon>Polystomatidea</taxon>
        <taxon>Polystomatidae</taxon>
        <taxon>Protopolystoma</taxon>
    </lineage>
</organism>
<accession>A0A3S5AVG7</accession>
<keyword evidence="2" id="KW-1185">Reference proteome</keyword>
<protein>
    <submittedName>
        <fullName evidence="1">Uncharacterized protein</fullName>
    </submittedName>
</protein>
<gene>
    <name evidence="1" type="ORF">PXEA_LOCUS23030</name>
</gene>
<comment type="caution">
    <text evidence="1">The sequence shown here is derived from an EMBL/GenBank/DDBJ whole genome shotgun (WGS) entry which is preliminary data.</text>
</comment>
<sequence>MCRPVRCKSRRRDEELLRTDYDTHSFRGTALSCTSQFCLCPHPPGGFSLSSTRFQPSAHHFLSHRLRVNCPLQWEDAGATQLSPFFHR</sequence>
<dbReference type="Proteomes" id="UP000784294">
    <property type="component" value="Unassembled WGS sequence"/>
</dbReference>